<proteinExistence type="predicted"/>
<gene>
    <name evidence="1" type="ORF">MM171B00216_0013</name>
</gene>
<dbReference type="AlphaFoldDB" id="A0A6H1Z6K0"/>
<organism evidence="1">
    <name type="scientific">viral metagenome</name>
    <dbReference type="NCBI Taxonomy" id="1070528"/>
    <lineage>
        <taxon>unclassified sequences</taxon>
        <taxon>metagenomes</taxon>
        <taxon>organismal metagenomes</taxon>
    </lineage>
</organism>
<sequence>MVDIVSWIKDLGFPIFVAVFVLVRLEPSVKSLERSITELMVVTAKSNGMGNKDIAAIVEAVSVRKGKKRNRRITDKLGGNDDH</sequence>
<name>A0A6H1Z6K0_9ZZZZ</name>
<protein>
    <submittedName>
        <fullName evidence="1">Putative YvrJ family protein</fullName>
    </submittedName>
</protein>
<dbReference type="InterPro" id="IPR024419">
    <property type="entry name" value="YvrJ"/>
</dbReference>
<reference evidence="1" key="1">
    <citation type="submission" date="2020-03" db="EMBL/GenBank/DDBJ databases">
        <title>The deep terrestrial virosphere.</title>
        <authorList>
            <person name="Holmfeldt K."/>
            <person name="Nilsson E."/>
            <person name="Simone D."/>
            <person name="Lopez-Fernandez M."/>
            <person name="Wu X."/>
            <person name="de Brujin I."/>
            <person name="Lundin D."/>
            <person name="Andersson A."/>
            <person name="Bertilsson S."/>
            <person name="Dopson M."/>
        </authorList>
    </citation>
    <scope>NUCLEOTIDE SEQUENCE</scope>
    <source>
        <strain evidence="1">MM171B00216</strain>
    </source>
</reference>
<dbReference type="Pfam" id="PF12841">
    <property type="entry name" value="YvrJ"/>
    <property type="match status" value="1"/>
</dbReference>
<accession>A0A6H1Z6K0</accession>
<dbReference type="EMBL" id="MT143888">
    <property type="protein sequence ID" value="QJA43513.1"/>
    <property type="molecule type" value="Genomic_DNA"/>
</dbReference>
<evidence type="ECO:0000313" key="1">
    <source>
        <dbReference type="EMBL" id="QJA43513.1"/>
    </source>
</evidence>